<gene>
    <name evidence="8" type="ORF">ACFO6Q_01885</name>
</gene>
<dbReference type="Gene3D" id="3.30.1330.60">
    <property type="entry name" value="OmpA-like domain"/>
    <property type="match status" value="1"/>
</dbReference>
<comment type="caution">
    <text evidence="8">The sequence shown here is derived from an EMBL/GenBank/DDBJ whole genome shotgun (WGS) entry which is preliminary data.</text>
</comment>
<dbReference type="Pfam" id="PF16234">
    <property type="entry name" value="DUF4892"/>
    <property type="match status" value="1"/>
</dbReference>
<dbReference type="InterPro" id="IPR006665">
    <property type="entry name" value="OmpA-like"/>
</dbReference>
<feature type="signal peptide" evidence="6">
    <location>
        <begin position="1"/>
        <end position="21"/>
    </location>
</feature>
<evidence type="ECO:0000259" key="7">
    <source>
        <dbReference type="PROSITE" id="PS51123"/>
    </source>
</evidence>
<evidence type="ECO:0000256" key="3">
    <source>
        <dbReference type="ARBA" id="ARBA00023237"/>
    </source>
</evidence>
<dbReference type="InterPro" id="IPR032608">
    <property type="entry name" value="DUF4892"/>
</dbReference>
<proteinExistence type="predicted"/>
<dbReference type="CDD" id="cd07185">
    <property type="entry name" value="OmpA_C-like"/>
    <property type="match status" value="1"/>
</dbReference>
<evidence type="ECO:0000256" key="5">
    <source>
        <dbReference type="SAM" id="MobiDB-lite"/>
    </source>
</evidence>
<dbReference type="EMBL" id="JBHSHD010000002">
    <property type="protein sequence ID" value="MFC4819053.1"/>
    <property type="molecule type" value="Genomic_DNA"/>
</dbReference>
<reference evidence="9" key="1">
    <citation type="journal article" date="2019" name="Int. J. Syst. Evol. Microbiol.">
        <title>The Global Catalogue of Microorganisms (GCM) 10K type strain sequencing project: providing services to taxonomists for standard genome sequencing and annotation.</title>
        <authorList>
            <consortium name="The Broad Institute Genomics Platform"/>
            <consortium name="The Broad Institute Genome Sequencing Center for Infectious Disease"/>
            <person name="Wu L."/>
            <person name="Ma J."/>
        </authorList>
    </citation>
    <scope>NUCLEOTIDE SEQUENCE [LARGE SCALE GENOMIC DNA]</scope>
    <source>
        <strain evidence="9">CCUG 30340</strain>
    </source>
</reference>
<dbReference type="Pfam" id="PF00691">
    <property type="entry name" value="OmpA"/>
    <property type="match status" value="1"/>
</dbReference>
<protein>
    <submittedName>
        <fullName evidence="8">DUF4892 domain-containing protein</fullName>
    </submittedName>
</protein>
<dbReference type="PANTHER" id="PTHR30329">
    <property type="entry name" value="STATOR ELEMENT OF FLAGELLAR MOTOR COMPLEX"/>
    <property type="match status" value="1"/>
</dbReference>
<organism evidence="8 9">
    <name type="scientific">Dokdonella ginsengisoli</name>
    <dbReference type="NCBI Taxonomy" id="363846"/>
    <lineage>
        <taxon>Bacteria</taxon>
        <taxon>Pseudomonadati</taxon>
        <taxon>Pseudomonadota</taxon>
        <taxon>Gammaproteobacteria</taxon>
        <taxon>Lysobacterales</taxon>
        <taxon>Rhodanobacteraceae</taxon>
        <taxon>Dokdonella</taxon>
    </lineage>
</organism>
<accession>A0ABV9QP22</accession>
<dbReference type="PRINTS" id="PR01021">
    <property type="entry name" value="OMPADOMAIN"/>
</dbReference>
<evidence type="ECO:0000256" key="6">
    <source>
        <dbReference type="SAM" id="SignalP"/>
    </source>
</evidence>
<evidence type="ECO:0000256" key="2">
    <source>
        <dbReference type="ARBA" id="ARBA00023136"/>
    </source>
</evidence>
<dbReference type="RefSeq" id="WP_380018792.1">
    <property type="nucleotide sequence ID" value="NZ_JBHSHD010000002.1"/>
</dbReference>
<dbReference type="InterPro" id="IPR036737">
    <property type="entry name" value="OmpA-like_sf"/>
</dbReference>
<feature type="chain" id="PRO_5046085298" evidence="6">
    <location>
        <begin position="22"/>
        <end position="358"/>
    </location>
</feature>
<dbReference type="Proteomes" id="UP001595886">
    <property type="component" value="Unassembled WGS sequence"/>
</dbReference>
<comment type="subcellular location">
    <subcellularLocation>
        <location evidence="1">Cell outer membrane</location>
    </subcellularLocation>
</comment>
<dbReference type="SUPFAM" id="SSF103088">
    <property type="entry name" value="OmpA-like"/>
    <property type="match status" value="1"/>
</dbReference>
<keyword evidence="9" id="KW-1185">Reference proteome</keyword>
<dbReference type="PANTHER" id="PTHR30329:SF21">
    <property type="entry name" value="LIPOPROTEIN YIAD-RELATED"/>
    <property type="match status" value="1"/>
</dbReference>
<evidence type="ECO:0000256" key="4">
    <source>
        <dbReference type="PROSITE-ProRule" id="PRU00473"/>
    </source>
</evidence>
<sequence>MRTVLSVLSLFCGLVPALALANAVLPEADMKGARDPAGLARYEGSLIVEYRAGAYDEIALPASALELVEPEQRDGMNNRVFAAKDTRMLEGTLTRSVYLLPPERTPLEAVRNYQQAIEEAGGQRLFECRGDACGGDTSSGAGHGGGRVGIGDLLFPKDRIDAKAFSNPYCAVTTDRVDPRYTILRVERGGVETHVAVLAWTAKDGLYCKAFDGRTLALVVTLEAKPREQKMVTVKAADLGSAIASGGKVALYGILFDFDQATLRPDSAAQLGEIAALLNADPALKLMVVGHTDNVGGAAHNLELSQRRADAVVAALAAQHGIAAERLLAQGMGSASPLASNDSEEGRARNRRVELVKQ</sequence>
<dbReference type="InterPro" id="IPR050330">
    <property type="entry name" value="Bact_OuterMem_StrucFunc"/>
</dbReference>
<dbReference type="PROSITE" id="PS51123">
    <property type="entry name" value="OMPA_2"/>
    <property type="match status" value="1"/>
</dbReference>
<feature type="region of interest" description="Disordered" evidence="5">
    <location>
        <begin position="334"/>
        <end position="358"/>
    </location>
</feature>
<evidence type="ECO:0000313" key="8">
    <source>
        <dbReference type="EMBL" id="MFC4819053.1"/>
    </source>
</evidence>
<dbReference type="InterPro" id="IPR006664">
    <property type="entry name" value="OMP_bac"/>
</dbReference>
<keyword evidence="6" id="KW-0732">Signal</keyword>
<evidence type="ECO:0000256" key="1">
    <source>
        <dbReference type="ARBA" id="ARBA00004442"/>
    </source>
</evidence>
<evidence type="ECO:0000313" key="9">
    <source>
        <dbReference type="Proteomes" id="UP001595886"/>
    </source>
</evidence>
<keyword evidence="2 4" id="KW-0472">Membrane</keyword>
<feature type="compositionally biased region" description="Basic and acidic residues" evidence="5">
    <location>
        <begin position="344"/>
        <end position="358"/>
    </location>
</feature>
<feature type="domain" description="OmpA-like" evidence="7">
    <location>
        <begin position="243"/>
        <end position="358"/>
    </location>
</feature>
<keyword evidence="3" id="KW-0998">Cell outer membrane</keyword>
<name>A0ABV9QP22_9GAMM</name>